<keyword evidence="8 11" id="KW-0560">Oxidoreductase</keyword>
<dbReference type="GO" id="GO:0004455">
    <property type="term" value="F:ketol-acid reductoisomerase activity"/>
    <property type="evidence" value="ECO:0007669"/>
    <property type="project" value="UniProtKB-UniRule"/>
</dbReference>
<dbReference type="AlphaFoldDB" id="A0A198UP31"/>
<dbReference type="Pfam" id="PF01450">
    <property type="entry name" value="KARI_C"/>
    <property type="match status" value="1"/>
</dbReference>
<feature type="domain" description="KARI N-terminal Rossmann" evidence="13">
    <location>
        <begin position="3"/>
        <end position="183"/>
    </location>
</feature>
<dbReference type="PANTHER" id="PTHR21371:SF1">
    <property type="entry name" value="KETOL-ACID REDUCTOISOMERASE, MITOCHONDRIAL"/>
    <property type="match status" value="1"/>
</dbReference>
<dbReference type="UniPathway" id="UPA00047">
    <property type="reaction ID" value="UER00056"/>
</dbReference>
<organism evidence="15 16">
    <name type="scientific">Moraxella catarrhalis</name>
    <name type="common">Branhamella catarrhalis</name>
    <dbReference type="NCBI Taxonomy" id="480"/>
    <lineage>
        <taxon>Bacteria</taxon>
        <taxon>Pseudomonadati</taxon>
        <taxon>Pseudomonadota</taxon>
        <taxon>Gammaproteobacteria</taxon>
        <taxon>Moraxellales</taxon>
        <taxon>Moraxellaceae</taxon>
        <taxon>Moraxella</taxon>
    </lineage>
</organism>
<feature type="binding site" evidence="11">
    <location>
        <begin position="26"/>
        <end position="29"/>
    </location>
    <ligand>
        <name>NADP(+)</name>
        <dbReference type="ChEBI" id="CHEBI:58349"/>
    </ligand>
</feature>
<dbReference type="InterPro" id="IPR013116">
    <property type="entry name" value="KARI_N"/>
</dbReference>
<dbReference type="PANTHER" id="PTHR21371">
    <property type="entry name" value="KETOL-ACID REDUCTOISOMERASE, MITOCHONDRIAL"/>
    <property type="match status" value="1"/>
</dbReference>
<comment type="caution">
    <text evidence="15">The sequence shown here is derived from an EMBL/GenBank/DDBJ whole genome shotgun (WGS) entry which is preliminary data.</text>
</comment>
<evidence type="ECO:0000256" key="5">
    <source>
        <dbReference type="ARBA" id="ARBA00022605"/>
    </source>
</evidence>
<evidence type="ECO:0000256" key="11">
    <source>
        <dbReference type="HAMAP-Rule" id="MF_00435"/>
    </source>
</evidence>
<dbReference type="InterPro" id="IPR000506">
    <property type="entry name" value="KARI_C"/>
</dbReference>
<dbReference type="OrthoDB" id="9804088at2"/>
<dbReference type="HAMAP" id="MF_00435">
    <property type="entry name" value="IlvC"/>
    <property type="match status" value="1"/>
</dbReference>
<dbReference type="Gene3D" id="3.40.50.720">
    <property type="entry name" value="NAD(P)-binding Rossmann-like Domain"/>
    <property type="match status" value="1"/>
</dbReference>
<dbReference type="GO" id="GO:0009097">
    <property type="term" value="P:isoleucine biosynthetic process"/>
    <property type="evidence" value="ECO:0007669"/>
    <property type="project" value="UniProtKB-UniRule"/>
</dbReference>
<feature type="binding site" evidence="11">
    <location>
        <position position="135"/>
    </location>
    <ligand>
        <name>NADP(+)</name>
        <dbReference type="ChEBI" id="CHEBI:58349"/>
    </ligand>
</feature>
<dbReference type="Proteomes" id="UP000078228">
    <property type="component" value="Unassembled WGS sequence"/>
</dbReference>
<dbReference type="PROSITE" id="PS51851">
    <property type="entry name" value="KARI_C"/>
    <property type="match status" value="1"/>
</dbReference>
<dbReference type="FunFam" id="3.40.50.720:FF:000023">
    <property type="entry name" value="Ketol-acid reductoisomerase (NADP(+))"/>
    <property type="match status" value="1"/>
</dbReference>
<evidence type="ECO:0000256" key="2">
    <source>
        <dbReference type="ARBA" id="ARBA00004864"/>
    </source>
</evidence>
<dbReference type="UniPathway" id="UPA00049">
    <property type="reaction ID" value="UER00060"/>
</dbReference>
<keyword evidence="15" id="KW-0413">Isomerase</keyword>
<sequence>MSLNIYYDKDCDLSIIQSKKVAIIGYGSQGHAHALNLKDSGVDVTVGLRQGSASWKKAENSGLKVAETSEAVAGADVVMILTPDEFQRELYKEVIEPNIKQGATLAFAHGFAIHYNQVEPRADLDVIMVAPKAPGHTVRSEFTKGGGIPDLIAVWRDASGNAKQLALSYAAGVGGGRSGIIETTFKDETETDLFGEQAVLCGGAVELVKMGFETLVEAGYAPEMAYFECLHELKLIVDLMYEGGIADMNYSISNNAEYGEYVTGPEVINEQSRAAMRHALKRIQDGEYAKMFIAEGQTNYPSMTARRRNNAAHPIETTGEKLRAMMPWIGGNKIIDKEKN</sequence>
<feature type="binding site" evidence="11 12">
    <location>
        <position position="192"/>
    </location>
    <ligand>
        <name>Mg(2+)</name>
        <dbReference type="ChEBI" id="CHEBI:18420"/>
        <label>1</label>
    </ligand>
</feature>
<feature type="binding site" evidence="11 12">
    <location>
        <position position="228"/>
    </location>
    <ligand>
        <name>Mg(2+)</name>
        <dbReference type="ChEBI" id="CHEBI:18420"/>
        <label>2</label>
    </ligand>
</feature>
<comment type="pathway">
    <text evidence="3 11">Amino-acid biosynthesis; L-isoleucine biosynthesis; L-isoleucine from 2-oxobutanoate: step 2/4.</text>
</comment>
<feature type="binding site" evidence="11">
    <location>
        <position position="52"/>
    </location>
    <ligand>
        <name>NADP(+)</name>
        <dbReference type="ChEBI" id="CHEBI:58349"/>
    </ligand>
</feature>
<evidence type="ECO:0000256" key="4">
    <source>
        <dbReference type="ARBA" id="ARBA00010318"/>
    </source>
</evidence>
<comment type="pathway">
    <text evidence="2 11">Amino-acid biosynthesis; L-valine biosynthesis; L-valine from pyruvate: step 2/4.</text>
</comment>
<dbReference type="GO" id="GO:0016853">
    <property type="term" value="F:isomerase activity"/>
    <property type="evidence" value="ECO:0007669"/>
    <property type="project" value="UniProtKB-KW"/>
</dbReference>
<dbReference type="NCBIfam" id="NF004017">
    <property type="entry name" value="PRK05479.1"/>
    <property type="match status" value="1"/>
</dbReference>
<evidence type="ECO:0000256" key="1">
    <source>
        <dbReference type="ARBA" id="ARBA00002172"/>
    </source>
</evidence>
<dbReference type="NCBIfam" id="NF009940">
    <property type="entry name" value="PRK13403.1"/>
    <property type="match status" value="1"/>
</dbReference>
<feature type="binding site" evidence="11 12">
    <location>
        <position position="232"/>
    </location>
    <ligand>
        <name>Mg(2+)</name>
        <dbReference type="ChEBI" id="CHEBI:18420"/>
        <label>2</label>
    </ligand>
</feature>
<evidence type="ECO:0000256" key="3">
    <source>
        <dbReference type="ARBA" id="ARBA00004885"/>
    </source>
</evidence>
<dbReference type="PATRIC" id="fig|480.237.peg.997"/>
<gene>
    <name evidence="11" type="primary">ilvC</name>
    <name evidence="15" type="ORF">AO384_0332</name>
</gene>
<keyword evidence="5 11" id="KW-0028">Amino-acid biosynthesis</keyword>
<evidence type="ECO:0000256" key="8">
    <source>
        <dbReference type="ARBA" id="ARBA00023002"/>
    </source>
</evidence>
<dbReference type="RefSeq" id="WP_064610465.1">
    <property type="nucleotide sequence ID" value="NZ_LXHB01000040.1"/>
</dbReference>
<reference evidence="15 16" key="1">
    <citation type="journal article" date="2016" name="Genome Biol. Evol.">
        <title>Comparative Genomic Analyses of the Moraxella catarrhalis Serosensitive and Seroresistant Lineages Demonstrate Their Independent Evolution.</title>
        <authorList>
            <person name="Earl J.P."/>
            <person name="de Vries S.P."/>
            <person name="Ahmed A."/>
            <person name="Powell E."/>
            <person name="Schultz M.P."/>
            <person name="Hermans P.W."/>
            <person name="Hill D.J."/>
            <person name="Zhou Z."/>
            <person name="Constantinidou C.I."/>
            <person name="Hu F.Z."/>
            <person name="Bootsma H.J."/>
            <person name="Ehrlich G.D."/>
        </authorList>
    </citation>
    <scope>NUCLEOTIDE SEQUENCE [LARGE SCALE GENOMIC DNA]</scope>
    <source>
        <strain evidence="15 16">Z7542</strain>
    </source>
</reference>
<comment type="function">
    <text evidence="1 11">Involved in the biosynthesis of branched-chain amino acids (BCAA). Catalyzes an alkyl-migration followed by a ketol-acid reduction of (S)-2-acetolactate (S2AL) to yield (R)-2,3-dihydroxy-isovalerate. In the isomerase reaction, S2AL is rearranged via a Mg-dependent methyl migration to produce 3-hydroxy-3-methyl-2-ketobutyrate (HMKB). In the reductase reaction, this 2-ketoacid undergoes a metal-dependent reduction by NADPH to yield (R)-2,3-dihydroxy-isovalerate.</text>
</comment>
<comment type="similarity">
    <text evidence="4 11 12">Belongs to the ketol-acid reductoisomerase family.</text>
</comment>
<keyword evidence="9 11" id="KW-0100">Branched-chain amino acid biosynthesis</keyword>
<keyword evidence="16" id="KW-1185">Reference proteome</keyword>
<dbReference type="SUPFAM" id="SSF51735">
    <property type="entry name" value="NAD(P)-binding Rossmann-fold domains"/>
    <property type="match status" value="1"/>
</dbReference>
<comment type="catalytic activity">
    <reaction evidence="10 11">
        <text>(2R)-2,3-dihydroxy-3-methylbutanoate + NADP(+) = (2S)-2-acetolactate + NADPH + H(+)</text>
        <dbReference type="Rhea" id="RHEA:22068"/>
        <dbReference type="ChEBI" id="CHEBI:15378"/>
        <dbReference type="ChEBI" id="CHEBI:49072"/>
        <dbReference type="ChEBI" id="CHEBI:57783"/>
        <dbReference type="ChEBI" id="CHEBI:58349"/>
        <dbReference type="ChEBI" id="CHEBI:58476"/>
        <dbReference type="EC" id="1.1.1.86"/>
    </reaction>
</comment>
<dbReference type="InterPro" id="IPR014359">
    <property type="entry name" value="KARI_prok"/>
</dbReference>
<feature type="binding site" evidence="11">
    <location>
        <position position="49"/>
    </location>
    <ligand>
        <name>NADP(+)</name>
        <dbReference type="ChEBI" id="CHEBI:58349"/>
    </ligand>
</feature>
<accession>A0A198UP31</accession>
<dbReference type="GO" id="GO:0050661">
    <property type="term" value="F:NADP binding"/>
    <property type="evidence" value="ECO:0007669"/>
    <property type="project" value="InterPro"/>
</dbReference>
<protein>
    <recommendedName>
        <fullName evidence="11">Ketol-acid reductoisomerase (NADP(+))</fullName>
        <shortName evidence="11">KARI</shortName>
        <ecNumber evidence="11">1.1.1.86</ecNumber>
    </recommendedName>
    <alternativeName>
        <fullName evidence="11">Acetohydroxy-acid isomeroreductase</fullName>
        <shortName evidence="11">AHIR</shortName>
    </alternativeName>
    <alternativeName>
        <fullName evidence="11">Alpha-keto-beta-hydroxylacyl reductoisomerase</fullName>
    </alternativeName>
</protein>
<dbReference type="GO" id="GO:0005829">
    <property type="term" value="C:cytosol"/>
    <property type="evidence" value="ECO:0007669"/>
    <property type="project" value="TreeGrafter"/>
</dbReference>
<proteinExistence type="inferred from homology"/>
<evidence type="ECO:0000259" key="13">
    <source>
        <dbReference type="PROSITE" id="PS51850"/>
    </source>
</evidence>
<dbReference type="PROSITE" id="PS51850">
    <property type="entry name" value="KARI_N"/>
    <property type="match status" value="1"/>
</dbReference>
<evidence type="ECO:0000256" key="10">
    <source>
        <dbReference type="ARBA" id="ARBA00049021"/>
    </source>
</evidence>
<feature type="binding site" evidence="11">
    <location>
        <position position="54"/>
    </location>
    <ligand>
        <name>NADP(+)</name>
        <dbReference type="ChEBI" id="CHEBI:58349"/>
    </ligand>
</feature>
<comment type="caution">
    <text evidence="11">Lacks conserved residue(s) required for the propagation of feature annotation.</text>
</comment>
<evidence type="ECO:0000256" key="9">
    <source>
        <dbReference type="ARBA" id="ARBA00023304"/>
    </source>
</evidence>
<dbReference type="NCBIfam" id="TIGR00465">
    <property type="entry name" value="ilvC"/>
    <property type="match status" value="1"/>
</dbReference>
<feature type="active site" evidence="11">
    <location>
        <position position="109"/>
    </location>
</feature>
<dbReference type="Gene3D" id="6.10.240.10">
    <property type="match status" value="1"/>
</dbReference>
<dbReference type="PIRSF" id="PIRSF000116">
    <property type="entry name" value="IlvC_gammaproteo"/>
    <property type="match status" value="1"/>
</dbReference>
<dbReference type="eggNOG" id="COG0059">
    <property type="taxonomic scope" value="Bacteria"/>
</dbReference>
<evidence type="ECO:0000256" key="7">
    <source>
        <dbReference type="ARBA" id="ARBA00022842"/>
    </source>
</evidence>
<evidence type="ECO:0000259" key="14">
    <source>
        <dbReference type="PROSITE" id="PS51851"/>
    </source>
</evidence>
<feature type="binding site" evidence="11 12">
    <location>
        <position position="196"/>
    </location>
    <ligand>
        <name>Mg(2+)</name>
        <dbReference type="ChEBI" id="CHEBI:18420"/>
        <label>1</label>
    </ligand>
</feature>
<evidence type="ECO:0000313" key="15">
    <source>
        <dbReference type="EMBL" id="OAU98085.1"/>
    </source>
</evidence>
<dbReference type="InterPro" id="IPR008927">
    <property type="entry name" value="6-PGluconate_DH-like_C_sf"/>
</dbReference>
<keyword evidence="6 11" id="KW-0479">Metal-binding</keyword>
<feature type="binding site" evidence="11 12">
    <location>
        <position position="192"/>
    </location>
    <ligand>
        <name>Mg(2+)</name>
        <dbReference type="ChEBI" id="CHEBI:18420"/>
        <label>2</label>
    </ligand>
</feature>
<dbReference type="GO" id="GO:0009099">
    <property type="term" value="P:L-valine biosynthetic process"/>
    <property type="evidence" value="ECO:0007669"/>
    <property type="project" value="UniProtKB-UniRule"/>
</dbReference>
<dbReference type="GO" id="GO:0000287">
    <property type="term" value="F:magnesium ion binding"/>
    <property type="evidence" value="ECO:0007669"/>
    <property type="project" value="UniProtKB-UniRule"/>
</dbReference>
<keyword evidence="7 11" id="KW-0460">Magnesium</keyword>
<dbReference type="Pfam" id="PF07991">
    <property type="entry name" value="KARI_N"/>
    <property type="match status" value="1"/>
</dbReference>
<dbReference type="EC" id="1.1.1.86" evidence="11"/>
<evidence type="ECO:0000313" key="16">
    <source>
        <dbReference type="Proteomes" id="UP000078228"/>
    </source>
</evidence>
<dbReference type="InterPro" id="IPR036291">
    <property type="entry name" value="NAD(P)-bd_dom_sf"/>
</dbReference>
<feature type="domain" description="KARI C-terminal knotted" evidence="14">
    <location>
        <begin position="184"/>
        <end position="329"/>
    </location>
</feature>
<dbReference type="EMBL" id="LXHC01000004">
    <property type="protein sequence ID" value="OAU98085.1"/>
    <property type="molecule type" value="Genomic_DNA"/>
</dbReference>
<keyword evidence="11" id="KW-0521">NADP</keyword>
<comment type="catalytic activity">
    <reaction evidence="11">
        <text>(2R,3R)-2,3-dihydroxy-3-methylpentanoate + NADP(+) = (S)-2-ethyl-2-hydroxy-3-oxobutanoate + NADPH + H(+)</text>
        <dbReference type="Rhea" id="RHEA:13493"/>
        <dbReference type="ChEBI" id="CHEBI:15378"/>
        <dbReference type="ChEBI" id="CHEBI:49256"/>
        <dbReference type="ChEBI" id="CHEBI:49258"/>
        <dbReference type="ChEBI" id="CHEBI:57783"/>
        <dbReference type="ChEBI" id="CHEBI:58349"/>
        <dbReference type="EC" id="1.1.1.86"/>
    </reaction>
</comment>
<evidence type="ECO:0000256" key="6">
    <source>
        <dbReference type="ARBA" id="ARBA00022723"/>
    </source>
</evidence>
<dbReference type="SUPFAM" id="SSF48179">
    <property type="entry name" value="6-phosphogluconate dehydrogenase C-terminal domain-like"/>
    <property type="match status" value="1"/>
</dbReference>
<dbReference type="InterPro" id="IPR013023">
    <property type="entry name" value="KARI"/>
</dbReference>
<evidence type="ECO:0000256" key="12">
    <source>
        <dbReference type="PROSITE-ProRule" id="PRU01198"/>
    </source>
</evidence>
<feature type="binding site" evidence="11 12">
    <location>
        <position position="253"/>
    </location>
    <ligand>
        <name>substrate</name>
    </ligand>
</feature>
<comment type="cofactor">
    <cofactor evidence="11">
        <name>Mg(2+)</name>
        <dbReference type="ChEBI" id="CHEBI:18420"/>
    </cofactor>
    <text evidence="11">Binds 2 magnesium ions per subunit.</text>
</comment>
<name>A0A198UP31_MORCA</name>